<feature type="region of interest" description="Disordered" evidence="1">
    <location>
        <begin position="83"/>
        <end position="141"/>
    </location>
</feature>
<evidence type="ECO:0000313" key="2">
    <source>
        <dbReference type="EMBL" id="KAG5452699.1"/>
    </source>
</evidence>
<comment type="caution">
    <text evidence="2">The sequence shown here is derived from an EMBL/GenBank/DDBJ whole genome shotgun (WGS) entry which is preliminary data.</text>
</comment>
<dbReference type="AlphaFoldDB" id="A0A419QA04"/>
<name>A0A419QA04_CLOSI</name>
<dbReference type="EMBL" id="NIRI02000013">
    <property type="protein sequence ID" value="KAG5452699.1"/>
    <property type="molecule type" value="Genomic_DNA"/>
</dbReference>
<sequence length="216" mass="23790">MLASEALLVLDGVNEFVKRSFEKGMVRAARWKTYELTAAVPVTLPVIGWRHCKKCLLIDVSHVHTVSFSPDDLTECLEVKLPSDHESPSSYHQRRETANNQTKADAKGEHSNSEAATEVKPGALELEDDEDGEEKAAEDGPHNLLERCSAAVLQKANRLAALVVQQAPTLWRLPASLRSLLDSLVSYLPVTRLSPSHNVVSFIAHQHQLATSSCFC</sequence>
<gene>
    <name evidence="2" type="ORF">CSKR_102126</name>
</gene>
<organism evidence="2 3">
    <name type="scientific">Clonorchis sinensis</name>
    <name type="common">Chinese liver fluke</name>
    <dbReference type="NCBI Taxonomy" id="79923"/>
    <lineage>
        <taxon>Eukaryota</taxon>
        <taxon>Metazoa</taxon>
        <taxon>Spiralia</taxon>
        <taxon>Lophotrochozoa</taxon>
        <taxon>Platyhelminthes</taxon>
        <taxon>Trematoda</taxon>
        <taxon>Digenea</taxon>
        <taxon>Opisthorchiida</taxon>
        <taxon>Opisthorchiata</taxon>
        <taxon>Opisthorchiidae</taxon>
        <taxon>Clonorchis</taxon>
    </lineage>
</organism>
<dbReference type="InParanoid" id="A0A419QA04"/>
<protein>
    <submittedName>
        <fullName evidence="2">Uncharacterized protein</fullName>
    </submittedName>
</protein>
<feature type="compositionally biased region" description="Basic and acidic residues" evidence="1">
    <location>
        <begin position="83"/>
        <end position="97"/>
    </location>
</feature>
<dbReference type="STRING" id="79923.A0A419QA04"/>
<evidence type="ECO:0000313" key="3">
    <source>
        <dbReference type="Proteomes" id="UP000286415"/>
    </source>
</evidence>
<keyword evidence="3" id="KW-1185">Reference proteome</keyword>
<dbReference type="Proteomes" id="UP000286415">
    <property type="component" value="Unassembled WGS sequence"/>
</dbReference>
<proteinExistence type="predicted"/>
<accession>A0A419QA04</accession>
<reference evidence="2 3" key="2">
    <citation type="journal article" date="2021" name="Genomics">
        <title>High-quality reference genome for Clonorchis sinensis.</title>
        <authorList>
            <person name="Young N.D."/>
            <person name="Stroehlein A.J."/>
            <person name="Kinkar L."/>
            <person name="Wang T."/>
            <person name="Sohn W.M."/>
            <person name="Chang B.C.H."/>
            <person name="Kaur P."/>
            <person name="Weisz D."/>
            <person name="Dudchenko O."/>
            <person name="Aiden E.L."/>
            <person name="Korhonen P.K."/>
            <person name="Gasser R.B."/>
        </authorList>
    </citation>
    <scope>NUCLEOTIDE SEQUENCE [LARGE SCALE GENOMIC DNA]</scope>
    <source>
        <strain evidence="2">Cs-k2</strain>
    </source>
</reference>
<dbReference type="OrthoDB" id="10681485at2759"/>
<reference evidence="2 3" key="1">
    <citation type="journal article" date="2018" name="Biotechnol. Adv.">
        <title>Improved genomic resources and new bioinformatic workflow for the carcinogenic parasite Clonorchis sinensis: Biotechnological implications.</title>
        <authorList>
            <person name="Wang D."/>
            <person name="Korhonen P.K."/>
            <person name="Gasser R.B."/>
            <person name="Young N.D."/>
        </authorList>
    </citation>
    <scope>NUCLEOTIDE SEQUENCE [LARGE SCALE GENOMIC DNA]</scope>
    <source>
        <strain evidence="2">Cs-k2</strain>
    </source>
</reference>
<evidence type="ECO:0000256" key="1">
    <source>
        <dbReference type="SAM" id="MobiDB-lite"/>
    </source>
</evidence>